<dbReference type="GO" id="GO:0006914">
    <property type="term" value="P:autophagy"/>
    <property type="evidence" value="ECO:0007669"/>
    <property type="project" value="TreeGrafter"/>
</dbReference>
<dbReference type="InterPro" id="IPR019453">
    <property type="entry name" value="VPS39/TGFA1_Znf"/>
</dbReference>
<feature type="compositionally biased region" description="Low complexity" evidence="5">
    <location>
        <begin position="691"/>
        <end position="709"/>
    </location>
</feature>
<dbReference type="Pfam" id="PF10367">
    <property type="entry name" value="zf-Vps39_C"/>
    <property type="match status" value="1"/>
</dbReference>
<protein>
    <recommendedName>
        <fullName evidence="6">CNH domain-containing protein</fullName>
    </recommendedName>
</protein>
<evidence type="ECO:0000313" key="7">
    <source>
        <dbReference type="EMBL" id="CAE0262278.1"/>
    </source>
</evidence>
<dbReference type="GO" id="GO:0034058">
    <property type="term" value="P:endosomal vesicle fusion"/>
    <property type="evidence" value="ECO:0007669"/>
    <property type="project" value="TreeGrafter"/>
</dbReference>
<keyword evidence="4" id="KW-0653">Protein transport</keyword>
<evidence type="ECO:0000259" key="6">
    <source>
        <dbReference type="PROSITE" id="PS50219"/>
    </source>
</evidence>
<keyword evidence="3" id="KW-0963">Cytoplasm</keyword>
<dbReference type="EMBL" id="HBIB01037586">
    <property type="protein sequence ID" value="CAE0262278.1"/>
    <property type="molecule type" value="Transcribed_RNA"/>
</dbReference>
<feature type="region of interest" description="Disordered" evidence="5">
    <location>
        <begin position="557"/>
        <end position="589"/>
    </location>
</feature>
<dbReference type="PANTHER" id="PTHR12894">
    <property type="entry name" value="CNH DOMAIN CONTAINING"/>
    <property type="match status" value="1"/>
</dbReference>
<organism evidence="7">
    <name type="scientific">Palpitomonas bilix</name>
    <dbReference type="NCBI Taxonomy" id="652834"/>
    <lineage>
        <taxon>Eukaryota</taxon>
        <taxon>Eukaryota incertae sedis</taxon>
    </lineage>
</organism>
<feature type="compositionally biased region" description="Basic and acidic residues" evidence="5">
    <location>
        <begin position="892"/>
        <end position="901"/>
    </location>
</feature>
<accession>A0A7S3GCV9</accession>
<dbReference type="InterPro" id="IPR001180">
    <property type="entry name" value="CNH_dom"/>
</dbReference>
<evidence type="ECO:0000256" key="2">
    <source>
        <dbReference type="ARBA" id="ARBA00022448"/>
    </source>
</evidence>
<dbReference type="PROSITE" id="PS50219">
    <property type="entry name" value="CNH"/>
    <property type="match status" value="1"/>
</dbReference>
<feature type="region of interest" description="Disordered" evidence="5">
    <location>
        <begin position="875"/>
        <end position="916"/>
    </location>
</feature>
<reference evidence="7" key="1">
    <citation type="submission" date="2021-01" db="EMBL/GenBank/DDBJ databases">
        <authorList>
            <person name="Corre E."/>
            <person name="Pelletier E."/>
            <person name="Niang G."/>
            <person name="Scheremetjew M."/>
            <person name="Finn R."/>
            <person name="Kale V."/>
            <person name="Holt S."/>
            <person name="Cochrane G."/>
            <person name="Meng A."/>
            <person name="Brown T."/>
            <person name="Cohen L."/>
        </authorList>
    </citation>
    <scope>NUCLEOTIDE SEQUENCE</scope>
    <source>
        <strain evidence="7">NIES-2562</strain>
    </source>
</reference>
<dbReference type="GO" id="GO:0016020">
    <property type="term" value="C:membrane"/>
    <property type="evidence" value="ECO:0007669"/>
    <property type="project" value="TreeGrafter"/>
</dbReference>
<keyword evidence="2" id="KW-0813">Transport</keyword>
<feature type="domain" description="CNH" evidence="6">
    <location>
        <begin position="15"/>
        <end position="319"/>
    </location>
</feature>
<evidence type="ECO:0000256" key="5">
    <source>
        <dbReference type="SAM" id="MobiDB-lite"/>
    </source>
</evidence>
<evidence type="ECO:0000256" key="1">
    <source>
        <dbReference type="ARBA" id="ARBA00004496"/>
    </source>
</evidence>
<feature type="region of interest" description="Disordered" evidence="5">
    <location>
        <begin position="762"/>
        <end position="781"/>
    </location>
</feature>
<evidence type="ECO:0000256" key="4">
    <source>
        <dbReference type="ARBA" id="ARBA00022927"/>
    </source>
</evidence>
<comment type="subcellular location">
    <subcellularLocation>
        <location evidence="1">Cytoplasm</location>
    </subcellularLocation>
</comment>
<dbReference type="GO" id="GO:0005737">
    <property type="term" value="C:cytoplasm"/>
    <property type="evidence" value="ECO:0007669"/>
    <property type="project" value="UniProtKB-SubCell"/>
</dbReference>
<feature type="region of interest" description="Disordered" evidence="5">
    <location>
        <begin position="681"/>
        <end position="711"/>
    </location>
</feature>
<feature type="region of interest" description="Disordered" evidence="5">
    <location>
        <begin position="495"/>
        <end position="531"/>
    </location>
</feature>
<feature type="compositionally biased region" description="Basic and acidic residues" evidence="5">
    <location>
        <begin position="512"/>
        <end position="525"/>
    </location>
</feature>
<gene>
    <name evidence="7" type="ORF">PBIL07802_LOCUS24573</name>
</gene>
<dbReference type="InterPro" id="IPR032914">
    <property type="entry name" value="Vam6/VPS39/TRAP1"/>
</dbReference>
<sequence>MVKALALTPVVIDCEDAVVCSTLWQDPHWNTIVGACITKGGVIYCLTPGENGVLQATASFPLPLKGKEVSKFEVLEVTGDSIVFALLADAVYTSKLKRVPTSFTSGVSAAAEGEGKGEGASTGASLFFSGPVQFSQAMKTKGAADFTALVPFEGDETMAARIAYVQKKKLSIAEWKGTHFEEVFDTTMAANAELICFASPSVVSAAVKGEYSMVNPTDGNIVHLFQAARDHRPMGCRVSYNECLLAVGNTCVFVDKDGRPTREVALHLSSPPRHVCSSGPFIIAAVANGVEVRVKDTHSLLQMVPLDVFRISTSIDLSIRDGKRWEMGGREGGGEGISEGGKRGWGGMKEGKALALCVPVEHSLGKLQSLWRVPKTRLIASLLHANEYEVALALGGEGKEELTELSFKDDEFADLSSATRLDIYCRWGLHLFKKRQFEAAFAKFSLLGDKVEVRDVLRLFPFIRLPAEVKVEGEMPAAVVQGIADVKLTEAEVEKTTTAGGDGSGGGQSSSRGEKIESENRKQHSDEEEETGFDLFSDAALPRFAIAQVISVLDSAADEGGDGEEGDHFSDGRKGRRARGGEGKEKGGKEKQIKVALSLLAEYLVERRQRWLKRTAKQVLSPAAGGPVAERFSLLDTALVHCYVVISTDKVFSFVTSKNFSSHPIVEALLLSCRPRQGRGGFGASVRAPRRATTASGSSTGSGSASSTWRGGGETLRARWSALWPSLYQLYKMQKKHREALSLFLNEVEGTWLLQRGRAESIDSSGSGWRDGDGGGSVGSASSFQPLADITNYLRNLSRDRDAHPLVIEFAKPIVDAVKADQKQALKIFNSPQNTMGVDRIMDYLHRNMYHLCEPYLEHVSGFFLILQQKSVQAHSHSSTHKQEGKGVGGSRKGEDNDQHAKGGPSSGGPLPRSITSRLAKDPQVFEKLAKLYIETARRGRVEAGSKGGDDVTPAEKVGARRKLQILLASPVPYRPSFVLPALPPDDFFEEKATLCSKLGQHEKALSILVHVMQNPKKAEEYCEKHYVESEGGRDVYVALMKALMNDGMSMAGVRTSTRRRSGDDGHAHFHQGGDIPASAASLLERYYNRMDPVKVLSIVPSSALLSSPVLLKYLQNTLRKVDHERRSMQVLKQIQKSNHTQALQHLISKRSASFKVDEKTVCALCGKALGTGVVARSGAGDLCHFVCFKKIEDMVKEK</sequence>
<dbReference type="PANTHER" id="PTHR12894:SF27">
    <property type="entry name" value="TRANSFORMING GROWTH FACTOR-BETA RECEPTOR-ASSOCIATED PROTEIN 1"/>
    <property type="match status" value="1"/>
</dbReference>
<dbReference type="GO" id="GO:0015031">
    <property type="term" value="P:protein transport"/>
    <property type="evidence" value="ECO:0007669"/>
    <property type="project" value="UniProtKB-KW"/>
</dbReference>
<feature type="compositionally biased region" description="Basic and acidic residues" evidence="5">
    <location>
        <begin position="566"/>
        <end position="589"/>
    </location>
</feature>
<dbReference type="Pfam" id="PF00780">
    <property type="entry name" value="CNH"/>
    <property type="match status" value="1"/>
</dbReference>
<dbReference type="AlphaFoldDB" id="A0A7S3GCV9"/>
<evidence type="ECO:0000256" key="3">
    <source>
        <dbReference type="ARBA" id="ARBA00022490"/>
    </source>
</evidence>
<name>A0A7S3GCV9_9EUKA</name>
<proteinExistence type="predicted"/>